<name>A0AAN0M9P9_9RHOB</name>
<dbReference type="KEGG" id="yrh:AABB31_00760"/>
<reference evidence="2 3" key="2">
    <citation type="submission" date="2024-08" db="EMBL/GenBank/DDBJ databases">
        <title>Phylogenomic analyses of a clade within the roseobacter group suggest taxonomic reassignments of species of the genera Aestuariivita, Citreicella, Loktanella, Nautella, Pelagibaca, Ruegeria, Thalassobius, Thiobacimonas and Tropicibacter, and the proposal o.</title>
        <authorList>
            <person name="Jeon C.O."/>
        </authorList>
    </citation>
    <scope>NUCLEOTIDE SEQUENCE [LARGE SCALE GENOMIC DNA]</scope>
    <source>
        <strain evidence="2 3">SS1-5</strain>
        <plasmid evidence="2 3">pSS1-5</plasmid>
    </source>
</reference>
<evidence type="ECO:0000313" key="2">
    <source>
        <dbReference type="EMBL" id="WZU65678.1"/>
    </source>
</evidence>
<dbReference type="Proteomes" id="UP001470809">
    <property type="component" value="Plasmid pSS1-5"/>
</dbReference>
<feature type="coiled-coil region" evidence="1">
    <location>
        <begin position="126"/>
        <end position="177"/>
    </location>
</feature>
<reference evidence="3" key="1">
    <citation type="submission" date="2024-04" db="EMBL/GenBank/DDBJ databases">
        <title>Phylogenomic analyses of a clade within the roseobacter group suggest taxonomic reassignments of species of the genera Aestuariivita, Citreicella, Loktanella, Nautella, Pelagibaca, Ruegeria, Thalassobius, Thiobacimonas and Tropicibacter, and the proposal o.</title>
        <authorList>
            <person name="Jeon C.O."/>
        </authorList>
    </citation>
    <scope>NUCLEOTIDE SEQUENCE [LARGE SCALE GENOMIC DNA]</scope>
    <source>
        <strain evidence="3">SS1-5</strain>
        <plasmid evidence="3">pSS1-5</plasmid>
    </source>
</reference>
<organism evidence="2 3">
    <name type="scientific">Yoonia rhodophyticola</name>
    <dbReference type="NCBI Taxonomy" id="3137370"/>
    <lineage>
        <taxon>Bacteria</taxon>
        <taxon>Pseudomonadati</taxon>
        <taxon>Pseudomonadota</taxon>
        <taxon>Alphaproteobacteria</taxon>
        <taxon>Rhodobacterales</taxon>
        <taxon>Paracoccaceae</taxon>
        <taxon>Yoonia</taxon>
    </lineage>
</organism>
<protein>
    <submittedName>
        <fullName evidence="2">Uncharacterized protein</fullName>
    </submittedName>
</protein>
<keyword evidence="3" id="KW-1185">Reference proteome</keyword>
<accession>A0AAN0M9P9</accession>
<keyword evidence="2" id="KW-0614">Plasmid</keyword>
<dbReference type="AlphaFoldDB" id="A0AAN0M9P9"/>
<keyword evidence="1" id="KW-0175">Coiled coil</keyword>
<dbReference type="EMBL" id="CP151764">
    <property type="protein sequence ID" value="WZU65678.1"/>
    <property type="molecule type" value="Genomic_DNA"/>
</dbReference>
<geneLocation type="plasmid" evidence="2 3">
    <name>pSS1-5</name>
</geneLocation>
<gene>
    <name evidence="2" type="ORF">AABB31_00760</name>
</gene>
<evidence type="ECO:0000313" key="3">
    <source>
        <dbReference type="Proteomes" id="UP001470809"/>
    </source>
</evidence>
<dbReference type="RefSeq" id="WP_342075016.1">
    <property type="nucleotide sequence ID" value="NZ_CP151764.2"/>
</dbReference>
<evidence type="ECO:0000256" key="1">
    <source>
        <dbReference type="SAM" id="Coils"/>
    </source>
</evidence>
<proteinExistence type="predicted"/>
<sequence length="224" mass="23905">MSNAFKDNRLPLVVSAVALAVATVIGIVPVVQDNRRADDRAVALVDVSSLEERVASLENAPPPEVGSSIADIPENAGNARLRQEIDLITRGLANQTGRVSRLKTTVEGIVDENGALVPSPLVSDEIALAKRGLANLTRRINALEDRFDALETAAADITRLQQQMANVDRAFMRLARNSNVARDERASLLAALDALPGGRTGIGDETDANSIEAKLDAILQQLQD</sequence>